<dbReference type="EMBL" id="AP022560">
    <property type="protein sequence ID" value="BBW99334.1"/>
    <property type="molecule type" value="Genomic_DNA"/>
</dbReference>
<evidence type="ECO:0000259" key="2">
    <source>
        <dbReference type="Pfam" id="PF02470"/>
    </source>
</evidence>
<dbReference type="InterPro" id="IPR003399">
    <property type="entry name" value="Mce/MlaD"/>
</dbReference>
<dbReference type="Proteomes" id="UP000466681">
    <property type="component" value="Chromosome"/>
</dbReference>
<accession>A0AAD1H660</accession>
<sequence>MTAPLNSPRTPPYKLAGLVLSLLTIAALVLVYFQFRGDFMPREQLTMMSARAGLSMDPGAKVTFNGVEIGRVATINAVDVDGEPRAKIVLDVDPKYIKLIPKNVQADISATTVFGNKYISFTSPKDPSPQRITPSDVIDVTSVTTEFNTLFETVVSLAQQVDPIKLNQTLSATAEALDGLGDRFGQSIINGNEILSDINPRMPQIRRDNQLLADLGDVYADASPDLFDGLQNAVTTARTLNQQQGNIDQALMAAVGFGNTGADVFERGGPYLVRGAADLIRPSEILDEYSPALFCTIRNFHDVEPKVAASLGGNGYSLRTLTGLMGAGNPYVYPDNLPRVNARGGPEGKPGCWQPITRDLWPAPYLVMDTGVSIAPYNHFELGQPILIEYVWGRQVGENTINP</sequence>
<proteinExistence type="predicted"/>
<reference evidence="4 5" key="1">
    <citation type="journal article" date="2019" name="Emerg. Microbes Infect.">
        <title>Comprehensive subspecies identification of 175 nontuberculous mycobacteria species based on 7547 genomic profiles.</title>
        <authorList>
            <person name="Matsumoto Y."/>
            <person name="Kinjo T."/>
            <person name="Motooka D."/>
            <person name="Nabeya D."/>
            <person name="Jung N."/>
            <person name="Uechi K."/>
            <person name="Horii T."/>
            <person name="Iida T."/>
            <person name="Fujita J."/>
            <person name="Nakamura S."/>
        </authorList>
    </citation>
    <scope>NUCLEOTIDE SEQUENCE [LARGE SCALE GENOMIC DNA]</scope>
    <source>
        <strain evidence="4 5">JCM 6375</strain>
    </source>
</reference>
<dbReference type="InterPro" id="IPR024516">
    <property type="entry name" value="Mce_C"/>
</dbReference>
<dbReference type="RefSeq" id="WP_083153108.1">
    <property type="nucleotide sequence ID" value="NZ_AP022560.1"/>
</dbReference>
<dbReference type="PANTHER" id="PTHR33371:SF19">
    <property type="entry name" value="MCE-FAMILY PROTEIN MCE4A"/>
    <property type="match status" value="1"/>
</dbReference>
<feature type="domain" description="Mammalian cell entry C-terminal" evidence="3">
    <location>
        <begin position="128"/>
        <end position="346"/>
    </location>
</feature>
<dbReference type="Pfam" id="PF11887">
    <property type="entry name" value="Mce4_CUP1"/>
    <property type="match status" value="1"/>
</dbReference>
<protein>
    <submittedName>
        <fullName evidence="4">Virulence factor Mce family protein</fullName>
    </submittedName>
</protein>
<dbReference type="AlphaFoldDB" id="A0AAD1H660"/>
<dbReference type="InterPro" id="IPR052336">
    <property type="entry name" value="MlaD_Phospholipid_Transporter"/>
</dbReference>
<dbReference type="GO" id="GO:0051701">
    <property type="term" value="P:biological process involved in interaction with host"/>
    <property type="evidence" value="ECO:0007669"/>
    <property type="project" value="TreeGrafter"/>
</dbReference>
<keyword evidence="1" id="KW-1133">Transmembrane helix</keyword>
<keyword evidence="5" id="KW-1185">Reference proteome</keyword>
<organism evidence="4 5">
    <name type="scientific">Mycolicibacterium moriokaense</name>
    <dbReference type="NCBI Taxonomy" id="39691"/>
    <lineage>
        <taxon>Bacteria</taxon>
        <taxon>Bacillati</taxon>
        <taxon>Actinomycetota</taxon>
        <taxon>Actinomycetes</taxon>
        <taxon>Mycobacteriales</taxon>
        <taxon>Mycobacteriaceae</taxon>
        <taxon>Mycolicibacterium</taxon>
    </lineage>
</organism>
<dbReference type="GO" id="GO:0005576">
    <property type="term" value="C:extracellular region"/>
    <property type="evidence" value="ECO:0007669"/>
    <property type="project" value="TreeGrafter"/>
</dbReference>
<evidence type="ECO:0000259" key="3">
    <source>
        <dbReference type="Pfam" id="PF11887"/>
    </source>
</evidence>
<feature type="transmembrane region" description="Helical" evidence="1">
    <location>
        <begin position="15"/>
        <end position="35"/>
    </location>
</feature>
<dbReference type="KEGG" id="mmor:MMOR_02710"/>
<name>A0AAD1H660_9MYCO</name>
<gene>
    <name evidence="4" type="ORF">MMOR_02710</name>
</gene>
<keyword evidence="1" id="KW-0812">Transmembrane</keyword>
<dbReference type="InterPro" id="IPR005693">
    <property type="entry name" value="Mce"/>
</dbReference>
<feature type="domain" description="Mce/MlaD" evidence="2">
    <location>
        <begin position="44"/>
        <end position="123"/>
    </location>
</feature>
<keyword evidence="1" id="KW-0472">Membrane</keyword>
<dbReference type="PANTHER" id="PTHR33371">
    <property type="entry name" value="INTERMEMBRANE PHOSPHOLIPID TRANSPORT SYSTEM BINDING PROTEIN MLAD-RELATED"/>
    <property type="match status" value="1"/>
</dbReference>
<dbReference type="NCBIfam" id="TIGR00996">
    <property type="entry name" value="Mtu_fam_mce"/>
    <property type="match status" value="1"/>
</dbReference>
<evidence type="ECO:0000256" key="1">
    <source>
        <dbReference type="SAM" id="Phobius"/>
    </source>
</evidence>
<evidence type="ECO:0000313" key="4">
    <source>
        <dbReference type="EMBL" id="BBW99334.1"/>
    </source>
</evidence>
<dbReference type="Pfam" id="PF02470">
    <property type="entry name" value="MlaD"/>
    <property type="match status" value="1"/>
</dbReference>
<evidence type="ECO:0000313" key="5">
    <source>
        <dbReference type="Proteomes" id="UP000466681"/>
    </source>
</evidence>